<dbReference type="Pfam" id="PF01734">
    <property type="entry name" value="Patatin"/>
    <property type="match status" value="1"/>
</dbReference>
<evidence type="ECO:0000256" key="1">
    <source>
        <dbReference type="ARBA" id="ARBA00002682"/>
    </source>
</evidence>
<evidence type="ECO:0000256" key="5">
    <source>
        <dbReference type="PROSITE-ProRule" id="PRU01161"/>
    </source>
</evidence>
<feature type="domain" description="PNPLA" evidence="7">
    <location>
        <begin position="186"/>
        <end position="383"/>
    </location>
</feature>
<dbReference type="SUPFAM" id="SSF52151">
    <property type="entry name" value="FabD/lysophospholipase-like"/>
    <property type="match status" value="1"/>
</dbReference>
<comment type="function">
    <text evidence="1">Probable lipid hydrolase.</text>
</comment>
<dbReference type="GO" id="GO:0004806">
    <property type="term" value="F:triacylglycerol lipase activity"/>
    <property type="evidence" value="ECO:0007669"/>
    <property type="project" value="InterPro"/>
</dbReference>
<feature type="compositionally biased region" description="Polar residues" evidence="6">
    <location>
        <begin position="576"/>
        <end position="586"/>
    </location>
</feature>
<dbReference type="PANTHER" id="PTHR14226:SF10">
    <property type="entry name" value="TRIACYLGLYCEROL LIPASE 4-RELATED"/>
    <property type="match status" value="1"/>
</dbReference>
<dbReference type="InParanoid" id="A0A4S2MHZ1"/>
<reference evidence="8 9" key="1">
    <citation type="submission" date="2019-04" db="EMBL/GenBank/DDBJ databases">
        <title>Comparative genomics and transcriptomics to analyze fruiting body development in filamentous ascomycetes.</title>
        <authorList>
            <consortium name="DOE Joint Genome Institute"/>
            <person name="Lutkenhaus R."/>
            <person name="Traeger S."/>
            <person name="Breuer J."/>
            <person name="Kuo A."/>
            <person name="Lipzen A."/>
            <person name="Pangilinan J."/>
            <person name="Dilworth D."/>
            <person name="Sandor L."/>
            <person name="Poggeler S."/>
            <person name="Barry K."/>
            <person name="Grigoriev I.V."/>
            <person name="Nowrousian M."/>
        </authorList>
    </citation>
    <scope>NUCLEOTIDE SEQUENCE [LARGE SCALE GENOMIC DNA]</scope>
    <source>
        <strain evidence="8 9">CBS 389.68</strain>
    </source>
</reference>
<dbReference type="EMBL" id="ML220184">
    <property type="protein sequence ID" value="TGZ76325.1"/>
    <property type="molecule type" value="Genomic_DNA"/>
</dbReference>
<dbReference type="InterPro" id="IPR002641">
    <property type="entry name" value="PNPLA_dom"/>
</dbReference>
<comment type="caution">
    <text evidence="5">Lacks conserved residue(s) required for the propagation of feature annotation.</text>
</comment>
<evidence type="ECO:0000256" key="2">
    <source>
        <dbReference type="ARBA" id="ARBA00022801"/>
    </source>
</evidence>
<feature type="region of interest" description="Disordered" evidence="6">
    <location>
        <begin position="538"/>
        <end position="586"/>
    </location>
</feature>
<keyword evidence="2 5" id="KW-0378">Hydrolase</keyword>
<proteinExistence type="predicted"/>
<evidence type="ECO:0000313" key="8">
    <source>
        <dbReference type="EMBL" id="TGZ76325.1"/>
    </source>
</evidence>
<dbReference type="PANTHER" id="PTHR14226">
    <property type="entry name" value="NEUROPATHY TARGET ESTERASE/SWISS CHEESE D.MELANOGASTER"/>
    <property type="match status" value="1"/>
</dbReference>
<dbReference type="STRING" id="341454.A0A4S2MHZ1"/>
<keyword evidence="4 5" id="KW-0443">Lipid metabolism</keyword>
<dbReference type="OrthoDB" id="10049244at2759"/>
<accession>A0A4S2MHZ1</accession>
<dbReference type="GO" id="GO:0016042">
    <property type="term" value="P:lipid catabolic process"/>
    <property type="evidence" value="ECO:0007669"/>
    <property type="project" value="UniProtKB-UniRule"/>
</dbReference>
<keyword evidence="9" id="KW-1185">Reference proteome</keyword>
<dbReference type="InterPro" id="IPR021771">
    <property type="entry name" value="Triacylglycerol_lipase_N"/>
</dbReference>
<evidence type="ECO:0000256" key="6">
    <source>
        <dbReference type="SAM" id="MobiDB-lite"/>
    </source>
</evidence>
<dbReference type="FunCoup" id="A0A4S2MHZ1">
    <property type="interactions" value="129"/>
</dbReference>
<sequence>MTSLPVSVDLHQLAIDKKSLQTAAQPFRDLFVPSTKSQPQPGEKESLQAKLKTASSYPEWLDTATRLDQIEGNDIWKANPDSDSYNFRLLQDRLRQLREAKEDHDVAQMLFLVRTTFSRNTSGMGNLDLYCHSRTGTKRLIEEYIDECLDTIDYLLSEPHTGSGPTRTEILDALVCTRQTYGRTALLLSGGATFGMNHVGVMQALYEANLLPRIVSGASAGSIVAAVVCTRTDEEIPHLLETFAYGDLNVFDNRETPESILQHLARFLKEGAWMDSKHIIRVLKGMMGDATFQDAYNRTRKVLNICVSSTGTFDVPRILNYITAPNVIIWSAVAASCSLPLLFTPAPLLAKDPRTGEPVPWNPTPQKWMDGSVDNDLPITRLSEMFNVNHFIVSQVNPHVVPFLSDADYESPPLTGKLATWGKTAARLAVSEGMHRMSMLAEIGVLRTPITKLKSMLTQRYSGDITILPEIKYSDLQRILANPTPEFMINASLSGQRATWPKISRIQSHCAIELAIDRAIAQLRTKIVFSPSQSNLRQIVSTSTRAKRRRTRTGDGCHSQQPRSYSHRGPRATASRPRSFSKTNSDISFDIAPPSAQEPEAASCAPVGTIHGHRAREAARAEYYSSNSIGNQSAISLLMTPSARLTPPSIVIRRQSDSCLRTSPS</sequence>
<evidence type="ECO:0000256" key="3">
    <source>
        <dbReference type="ARBA" id="ARBA00022963"/>
    </source>
</evidence>
<feature type="short sequence motif" description="GXSXG" evidence="5">
    <location>
        <begin position="217"/>
        <end position="221"/>
    </location>
</feature>
<feature type="active site" description="Proton acceptor" evidence="5">
    <location>
        <position position="370"/>
    </location>
</feature>
<dbReference type="InterPro" id="IPR050301">
    <property type="entry name" value="NTE"/>
</dbReference>
<dbReference type="Gene3D" id="3.40.1090.10">
    <property type="entry name" value="Cytosolic phospholipase A2 catalytic domain"/>
    <property type="match status" value="2"/>
</dbReference>
<dbReference type="AlphaFoldDB" id="A0A4S2MHZ1"/>
<dbReference type="PROSITE" id="PS51635">
    <property type="entry name" value="PNPLA"/>
    <property type="match status" value="1"/>
</dbReference>
<dbReference type="CDD" id="cd07230">
    <property type="entry name" value="Pat_TGL4-5_like"/>
    <property type="match status" value="1"/>
</dbReference>
<dbReference type="InterPro" id="IPR016035">
    <property type="entry name" value="Acyl_Trfase/lysoPLipase"/>
</dbReference>
<evidence type="ECO:0000313" key="9">
    <source>
        <dbReference type="Proteomes" id="UP000298138"/>
    </source>
</evidence>
<evidence type="ECO:0000259" key="7">
    <source>
        <dbReference type="PROSITE" id="PS51635"/>
    </source>
</evidence>
<gene>
    <name evidence="8" type="ORF">EX30DRAFT_344968</name>
</gene>
<keyword evidence="3 5" id="KW-0442">Lipid degradation</keyword>
<organism evidence="8 9">
    <name type="scientific">Ascodesmis nigricans</name>
    <dbReference type="NCBI Taxonomy" id="341454"/>
    <lineage>
        <taxon>Eukaryota</taxon>
        <taxon>Fungi</taxon>
        <taxon>Dikarya</taxon>
        <taxon>Ascomycota</taxon>
        <taxon>Pezizomycotina</taxon>
        <taxon>Pezizomycetes</taxon>
        <taxon>Pezizales</taxon>
        <taxon>Ascodesmidaceae</taxon>
        <taxon>Ascodesmis</taxon>
    </lineage>
</organism>
<feature type="active site" description="Nucleophile" evidence="5">
    <location>
        <position position="219"/>
    </location>
</feature>
<dbReference type="Proteomes" id="UP000298138">
    <property type="component" value="Unassembled WGS sequence"/>
</dbReference>
<dbReference type="Pfam" id="PF11815">
    <property type="entry name" value="DUF3336"/>
    <property type="match status" value="1"/>
</dbReference>
<dbReference type="GO" id="GO:0006641">
    <property type="term" value="P:triglyceride metabolic process"/>
    <property type="evidence" value="ECO:0007669"/>
    <property type="project" value="UniProtKB-ARBA"/>
</dbReference>
<evidence type="ECO:0000256" key="4">
    <source>
        <dbReference type="ARBA" id="ARBA00023098"/>
    </source>
</evidence>
<protein>
    <submittedName>
        <fullName evidence="8">Patatin-domain-containing protein</fullName>
    </submittedName>
</protein>
<name>A0A4S2MHZ1_9PEZI</name>